<organism evidence="7 8">
    <name type="scientific">Candidatus Nitrosacidococcus tergens</name>
    <dbReference type="NCBI Taxonomy" id="553981"/>
    <lineage>
        <taxon>Bacteria</taxon>
        <taxon>Pseudomonadati</taxon>
        <taxon>Pseudomonadota</taxon>
        <taxon>Gammaproteobacteria</taxon>
        <taxon>Chromatiales</taxon>
        <taxon>Chromatiaceae</taxon>
        <taxon>Candidatus Nitrosacidococcus</taxon>
    </lineage>
</organism>
<feature type="transmembrane region" description="Helical" evidence="6">
    <location>
        <begin position="407"/>
        <end position="424"/>
    </location>
</feature>
<feature type="transmembrane region" description="Helical" evidence="6">
    <location>
        <begin position="194"/>
        <end position="212"/>
    </location>
</feature>
<dbReference type="InterPro" id="IPR002797">
    <property type="entry name" value="Polysacc_synth"/>
</dbReference>
<accession>A0A7G1Q9K7</accession>
<protein>
    <submittedName>
        <fullName evidence="7">MatE family protein</fullName>
    </submittedName>
</protein>
<feature type="transmembrane region" description="Helical" evidence="6">
    <location>
        <begin position="383"/>
        <end position="401"/>
    </location>
</feature>
<proteinExistence type="predicted"/>
<sequence>MFNWRSFLGGSPLKRELAWGAIGSFALYVASKSLMLITSMLLARLLGASGYGVYASVMASILLLGVPSTIGLPTLIIRLFASYRIQKKWAFMRGLLLWANFIILILTLTIGAIVVFVVQTFDTHFELMHGPILWWVVALLAISPLNTLRSAGLGGLSHVILGQLPESFIMPIIFLILVIIWYLIGINFTSVEAIALRVVATTISFLIGTYLFFQKIPKEVKQVRPQYQVRSWIKSMLPLFFLGGVYLINTQTDVLMLAFISGSKSAGIYQATVRGAELVTFSLTIITMVIQPILSRLYVSGDLSRLQKVITMSTRVILLFSIPTALIISIFAQSILSIAFGSEFTSGANCLIILSIAQAMNAGMGLSRAILNMTGHEKDAAKGMATGALVNILLNALFIPFWDITGAAIATGISIVICNLILTIKVQKNLGLVSHVIGKIS</sequence>
<feature type="transmembrane region" description="Helical" evidence="6">
    <location>
        <begin position="346"/>
        <end position="371"/>
    </location>
</feature>
<evidence type="ECO:0000256" key="6">
    <source>
        <dbReference type="SAM" id="Phobius"/>
    </source>
</evidence>
<reference evidence="7 8" key="1">
    <citation type="submission" date="2020-03" db="EMBL/GenBank/DDBJ databases">
        <authorList>
            <person name="Picone N."/>
        </authorList>
    </citation>
    <scope>NUCLEOTIDE SEQUENCE [LARGE SCALE GENOMIC DNA]</scope>
    <source>
        <strain evidence="7">NSCAC1</strain>
    </source>
</reference>
<dbReference type="Proteomes" id="UP000516072">
    <property type="component" value="Chromosome"/>
</dbReference>
<dbReference type="AlphaFoldDB" id="A0A7G1Q9K7"/>
<evidence type="ECO:0000256" key="1">
    <source>
        <dbReference type="ARBA" id="ARBA00004651"/>
    </source>
</evidence>
<feature type="transmembrane region" description="Helical" evidence="6">
    <location>
        <begin position="168"/>
        <end position="188"/>
    </location>
</feature>
<feature type="transmembrane region" description="Helical" evidence="6">
    <location>
        <begin position="51"/>
        <end position="75"/>
    </location>
</feature>
<keyword evidence="2" id="KW-1003">Cell membrane</keyword>
<evidence type="ECO:0000256" key="3">
    <source>
        <dbReference type="ARBA" id="ARBA00022692"/>
    </source>
</evidence>
<feature type="transmembrane region" description="Helical" evidence="6">
    <location>
        <begin position="21"/>
        <end position="45"/>
    </location>
</feature>
<name>A0A7G1Q9K7_9GAMM</name>
<evidence type="ECO:0000256" key="2">
    <source>
        <dbReference type="ARBA" id="ARBA00022475"/>
    </source>
</evidence>
<dbReference type="InterPro" id="IPR050833">
    <property type="entry name" value="Poly_Biosynth_Transport"/>
</dbReference>
<dbReference type="GO" id="GO:0005886">
    <property type="term" value="C:plasma membrane"/>
    <property type="evidence" value="ECO:0007669"/>
    <property type="project" value="UniProtKB-SubCell"/>
</dbReference>
<feature type="transmembrane region" description="Helical" evidence="6">
    <location>
        <begin position="132"/>
        <end position="156"/>
    </location>
</feature>
<comment type="subcellular location">
    <subcellularLocation>
        <location evidence="1">Cell membrane</location>
        <topology evidence="1">Multi-pass membrane protein</topology>
    </subcellularLocation>
</comment>
<feature type="transmembrane region" description="Helical" evidence="6">
    <location>
        <begin position="278"/>
        <end position="295"/>
    </location>
</feature>
<dbReference type="PANTHER" id="PTHR30250:SF11">
    <property type="entry name" value="O-ANTIGEN TRANSPORTER-RELATED"/>
    <property type="match status" value="1"/>
</dbReference>
<keyword evidence="8" id="KW-1185">Reference proteome</keyword>
<feature type="transmembrane region" description="Helical" evidence="6">
    <location>
        <begin position="316"/>
        <end position="340"/>
    </location>
</feature>
<keyword evidence="4 6" id="KW-1133">Transmembrane helix</keyword>
<evidence type="ECO:0000313" key="8">
    <source>
        <dbReference type="Proteomes" id="UP000516072"/>
    </source>
</evidence>
<dbReference type="KEGG" id="ntg:NSCAC_0852"/>
<feature type="transmembrane region" description="Helical" evidence="6">
    <location>
        <begin position="95"/>
        <end position="120"/>
    </location>
</feature>
<dbReference type="Pfam" id="PF01943">
    <property type="entry name" value="Polysacc_synt"/>
    <property type="match status" value="1"/>
</dbReference>
<dbReference type="EMBL" id="LR778175">
    <property type="protein sequence ID" value="CAB1275807.1"/>
    <property type="molecule type" value="Genomic_DNA"/>
</dbReference>
<dbReference type="CDD" id="cd13128">
    <property type="entry name" value="MATE_Wzx_like"/>
    <property type="match status" value="1"/>
</dbReference>
<evidence type="ECO:0000256" key="4">
    <source>
        <dbReference type="ARBA" id="ARBA00022989"/>
    </source>
</evidence>
<keyword evidence="3 6" id="KW-0812">Transmembrane</keyword>
<keyword evidence="5 6" id="KW-0472">Membrane</keyword>
<evidence type="ECO:0000256" key="5">
    <source>
        <dbReference type="ARBA" id="ARBA00023136"/>
    </source>
</evidence>
<gene>
    <name evidence="7" type="ORF">NSCAC_0852</name>
</gene>
<dbReference type="PANTHER" id="PTHR30250">
    <property type="entry name" value="PST FAMILY PREDICTED COLANIC ACID TRANSPORTER"/>
    <property type="match status" value="1"/>
</dbReference>
<evidence type="ECO:0000313" key="7">
    <source>
        <dbReference type="EMBL" id="CAB1275807.1"/>
    </source>
</evidence>